<dbReference type="PANTHER" id="PTHR43229">
    <property type="entry name" value="NODULATION PROTEIN J"/>
    <property type="match status" value="1"/>
</dbReference>
<feature type="domain" description="ABC transmembrane type-2" evidence="6">
    <location>
        <begin position="16"/>
        <end position="261"/>
    </location>
</feature>
<keyword evidence="2 5" id="KW-0812">Transmembrane</keyword>
<feature type="transmembrane region" description="Helical" evidence="5">
    <location>
        <begin position="163"/>
        <end position="182"/>
    </location>
</feature>
<evidence type="ECO:0000256" key="2">
    <source>
        <dbReference type="ARBA" id="ARBA00022692"/>
    </source>
</evidence>
<comment type="subcellular location">
    <subcellularLocation>
        <location evidence="5">Cell membrane</location>
        <topology evidence="5">Multi-pass membrane protein</topology>
    </subcellularLocation>
    <subcellularLocation>
        <location evidence="1">Membrane</location>
        <topology evidence="1">Multi-pass membrane protein</topology>
    </subcellularLocation>
</comment>
<feature type="transmembrane region" description="Helical" evidence="5">
    <location>
        <begin position="127"/>
        <end position="151"/>
    </location>
</feature>
<keyword evidence="5" id="KW-0813">Transport</keyword>
<feature type="transmembrane region" description="Helical" evidence="5">
    <location>
        <begin position="238"/>
        <end position="259"/>
    </location>
</feature>
<dbReference type="InterPro" id="IPR047817">
    <property type="entry name" value="ABC2_TM_bact-type"/>
</dbReference>
<dbReference type="PIRSF" id="PIRSF006648">
    <property type="entry name" value="DrrB"/>
    <property type="match status" value="1"/>
</dbReference>
<name>A0A3A3GEM9_PANTH</name>
<evidence type="ECO:0000256" key="4">
    <source>
        <dbReference type="ARBA" id="ARBA00023136"/>
    </source>
</evidence>
<sequence length="278" mass="30755">MRIVAAIWFRNVKLFIRNRVQLVLMLIMPFFYLYLLSSAFASTSVTNPVHYVLAGIVIIVVFQTSLNIATSTIEDIVSGYMKEVLVSPVKRIQIAAGQMLASATIATFQGIMILIIGYFIGMTYSSIMTPFAIIGFMILVGLVFSAFGLFLATLAKNSQTFQIVSVAVTTPFTFLCGVYIPLRLLPDGLQYIALFNPMTYAAAFFRALSLEKMSLPPDELVAEQLAFKVSDVVITPQLGILFIISFGILFLLVSTIAFAKVDFSRMNRAQGTKDIFQQ</sequence>
<evidence type="ECO:0000256" key="5">
    <source>
        <dbReference type="RuleBase" id="RU361157"/>
    </source>
</evidence>
<organism evidence="7 8">
    <name type="scientific">Paenibacillus thiaminolyticus</name>
    <name type="common">Bacillus thiaminolyticus</name>
    <dbReference type="NCBI Taxonomy" id="49283"/>
    <lineage>
        <taxon>Bacteria</taxon>
        <taxon>Bacillati</taxon>
        <taxon>Bacillota</taxon>
        <taxon>Bacilli</taxon>
        <taxon>Bacillales</taxon>
        <taxon>Paenibacillaceae</taxon>
        <taxon>Paenibacillus</taxon>
    </lineage>
</organism>
<reference evidence="7 8" key="1">
    <citation type="submission" date="2018-09" db="EMBL/GenBank/DDBJ databases">
        <title>Paenibacillus SK2017-BO5.</title>
        <authorList>
            <person name="Piskunova J.V."/>
            <person name="Dubiley S.A."/>
            <person name="Severinov K.V."/>
        </authorList>
    </citation>
    <scope>NUCLEOTIDE SEQUENCE [LARGE SCALE GENOMIC DNA]</scope>
    <source>
        <strain evidence="7 8">BO5</strain>
    </source>
</reference>
<dbReference type="PROSITE" id="PS51012">
    <property type="entry name" value="ABC_TM2"/>
    <property type="match status" value="1"/>
</dbReference>
<evidence type="ECO:0000313" key="7">
    <source>
        <dbReference type="EMBL" id="RJG22422.1"/>
    </source>
</evidence>
<protein>
    <recommendedName>
        <fullName evidence="5">Transport permease protein</fullName>
    </recommendedName>
</protein>
<dbReference type="PRINTS" id="PR00164">
    <property type="entry name" value="ABC2TRNSPORT"/>
</dbReference>
<dbReference type="PANTHER" id="PTHR43229:SF2">
    <property type="entry name" value="NODULATION PROTEIN J"/>
    <property type="match status" value="1"/>
</dbReference>
<dbReference type="Proteomes" id="UP000266177">
    <property type="component" value="Unassembled WGS sequence"/>
</dbReference>
<gene>
    <name evidence="7" type="ORF">DQX05_17280</name>
</gene>
<dbReference type="Pfam" id="PF01061">
    <property type="entry name" value="ABC2_membrane"/>
    <property type="match status" value="1"/>
</dbReference>
<dbReference type="OrthoDB" id="266913at2"/>
<dbReference type="InterPro" id="IPR000412">
    <property type="entry name" value="ABC_2_transport"/>
</dbReference>
<feature type="transmembrane region" description="Helical" evidence="5">
    <location>
        <begin position="52"/>
        <end position="73"/>
    </location>
</feature>
<dbReference type="GO" id="GO:0140359">
    <property type="term" value="F:ABC-type transporter activity"/>
    <property type="evidence" value="ECO:0007669"/>
    <property type="project" value="InterPro"/>
</dbReference>
<dbReference type="InterPro" id="IPR013525">
    <property type="entry name" value="ABC2_TM"/>
</dbReference>
<feature type="transmembrane region" description="Helical" evidence="5">
    <location>
        <begin position="20"/>
        <end position="40"/>
    </location>
</feature>
<dbReference type="InterPro" id="IPR051784">
    <property type="entry name" value="Nod_factor_ABC_transporter"/>
</dbReference>
<dbReference type="RefSeq" id="WP_119794786.1">
    <property type="nucleotide sequence ID" value="NZ_QYZD01000016.1"/>
</dbReference>
<keyword evidence="3 5" id="KW-1133">Transmembrane helix</keyword>
<comment type="caution">
    <text evidence="7">The sequence shown here is derived from an EMBL/GenBank/DDBJ whole genome shotgun (WGS) entry which is preliminary data.</text>
</comment>
<evidence type="ECO:0000259" key="6">
    <source>
        <dbReference type="PROSITE" id="PS51012"/>
    </source>
</evidence>
<keyword evidence="4 5" id="KW-0472">Membrane</keyword>
<feature type="transmembrane region" description="Helical" evidence="5">
    <location>
        <begin position="94"/>
        <end position="121"/>
    </location>
</feature>
<evidence type="ECO:0000313" key="8">
    <source>
        <dbReference type="Proteomes" id="UP000266177"/>
    </source>
</evidence>
<dbReference type="GO" id="GO:0043190">
    <property type="term" value="C:ATP-binding cassette (ABC) transporter complex"/>
    <property type="evidence" value="ECO:0007669"/>
    <property type="project" value="InterPro"/>
</dbReference>
<evidence type="ECO:0000256" key="3">
    <source>
        <dbReference type="ARBA" id="ARBA00022989"/>
    </source>
</evidence>
<comment type="similarity">
    <text evidence="5">Belongs to the ABC-2 integral membrane protein family.</text>
</comment>
<keyword evidence="5" id="KW-1003">Cell membrane</keyword>
<dbReference type="AlphaFoldDB" id="A0A3A3GEM9"/>
<accession>A0A3A3GEM9</accession>
<dbReference type="EMBL" id="QYZD01000016">
    <property type="protein sequence ID" value="RJG22422.1"/>
    <property type="molecule type" value="Genomic_DNA"/>
</dbReference>
<evidence type="ECO:0000256" key="1">
    <source>
        <dbReference type="ARBA" id="ARBA00004141"/>
    </source>
</evidence>
<proteinExistence type="inferred from homology"/>